<dbReference type="AlphaFoldDB" id="A0AA88CJU9"/>
<proteinExistence type="predicted"/>
<protein>
    <submittedName>
        <fullName evidence="1">Uncharacterized protein</fullName>
    </submittedName>
</protein>
<dbReference type="EMBL" id="BTGU01003765">
    <property type="protein sequence ID" value="GMN19196.1"/>
    <property type="molecule type" value="Genomic_DNA"/>
</dbReference>
<evidence type="ECO:0000313" key="1">
    <source>
        <dbReference type="EMBL" id="GMN19196.1"/>
    </source>
</evidence>
<accession>A0AA88CJU9</accession>
<evidence type="ECO:0000313" key="2">
    <source>
        <dbReference type="Proteomes" id="UP001187192"/>
    </source>
</evidence>
<dbReference type="Gramene" id="FCD_00011227-RA">
    <property type="protein sequence ID" value="FCD_00011227-RA:cds"/>
    <property type="gene ID" value="FCD_00011227"/>
</dbReference>
<organism evidence="1 2">
    <name type="scientific">Ficus carica</name>
    <name type="common">Common fig</name>
    <dbReference type="NCBI Taxonomy" id="3494"/>
    <lineage>
        <taxon>Eukaryota</taxon>
        <taxon>Viridiplantae</taxon>
        <taxon>Streptophyta</taxon>
        <taxon>Embryophyta</taxon>
        <taxon>Tracheophyta</taxon>
        <taxon>Spermatophyta</taxon>
        <taxon>Magnoliopsida</taxon>
        <taxon>eudicotyledons</taxon>
        <taxon>Gunneridae</taxon>
        <taxon>Pentapetalae</taxon>
        <taxon>rosids</taxon>
        <taxon>fabids</taxon>
        <taxon>Rosales</taxon>
        <taxon>Moraceae</taxon>
        <taxon>Ficeae</taxon>
        <taxon>Ficus</taxon>
    </lineage>
</organism>
<gene>
    <name evidence="1" type="ORF">TIFTF001_045143</name>
</gene>
<reference evidence="1" key="1">
    <citation type="submission" date="2023-07" db="EMBL/GenBank/DDBJ databases">
        <title>draft genome sequence of fig (Ficus carica).</title>
        <authorList>
            <person name="Takahashi T."/>
            <person name="Nishimura K."/>
        </authorList>
    </citation>
    <scope>NUCLEOTIDE SEQUENCE</scope>
</reference>
<sequence>MADGGGTDDVGCGQLALTLEVVNREAGHPTTTHPKSCWVTRSCVGSSHHLCGI</sequence>
<keyword evidence="2" id="KW-1185">Reference proteome</keyword>
<name>A0AA88CJU9_FICCA</name>
<comment type="caution">
    <text evidence="1">The sequence shown here is derived from an EMBL/GenBank/DDBJ whole genome shotgun (WGS) entry which is preliminary data.</text>
</comment>
<dbReference type="Proteomes" id="UP001187192">
    <property type="component" value="Unassembled WGS sequence"/>
</dbReference>